<keyword evidence="2" id="KW-1185">Reference proteome</keyword>
<sequence length="70" mass="8138">MKEIAAACDASMPRLKNQSFHRPANWWSADIAELRKICHHLRRRATRAAKQSPSQDLYSIEYKQAKKTLN</sequence>
<dbReference type="EMBL" id="CAJNRD030001121">
    <property type="protein sequence ID" value="CAG5096641.1"/>
    <property type="molecule type" value="Genomic_DNA"/>
</dbReference>
<dbReference type="AlphaFoldDB" id="A0A8J2HF92"/>
<dbReference type="OrthoDB" id="415822at2759"/>
<gene>
    <name evidence="1" type="ORF">HICCMSTLAB_LOCUS8311</name>
</gene>
<evidence type="ECO:0000313" key="1">
    <source>
        <dbReference type="EMBL" id="CAG5096641.1"/>
    </source>
</evidence>
<protein>
    <submittedName>
        <fullName evidence="1">Uncharacterized protein</fullName>
    </submittedName>
</protein>
<comment type="caution">
    <text evidence="1">The sequence shown here is derived from an EMBL/GenBank/DDBJ whole genome shotgun (WGS) entry which is preliminary data.</text>
</comment>
<organism evidence="1 2">
    <name type="scientific">Cotesia congregata</name>
    <name type="common">Parasitoid wasp</name>
    <name type="synonym">Apanteles congregatus</name>
    <dbReference type="NCBI Taxonomy" id="51543"/>
    <lineage>
        <taxon>Eukaryota</taxon>
        <taxon>Metazoa</taxon>
        <taxon>Ecdysozoa</taxon>
        <taxon>Arthropoda</taxon>
        <taxon>Hexapoda</taxon>
        <taxon>Insecta</taxon>
        <taxon>Pterygota</taxon>
        <taxon>Neoptera</taxon>
        <taxon>Endopterygota</taxon>
        <taxon>Hymenoptera</taxon>
        <taxon>Apocrita</taxon>
        <taxon>Ichneumonoidea</taxon>
        <taxon>Braconidae</taxon>
        <taxon>Microgastrinae</taxon>
        <taxon>Cotesia</taxon>
    </lineage>
</organism>
<evidence type="ECO:0000313" key="2">
    <source>
        <dbReference type="Proteomes" id="UP000786811"/>
    </source>
</evidence>
<dbReference type="Proteomes" id="UP000786811">
    <property type="component" value="Unassembled WGS sequence"/>
</dbReference>
<reference evidence="1" key="1">
    <citation type="submission" date="2021-04" db="EMBL/GenBank/DDBJ databases">
        <authorList>
            <person name="Chebbi M.A.C M."/>
        </authorList>
    </citation>
    <scope>NUCLEOTIDE SEQUENCE</scope>
</reference>
<accession>A0A8J2HF92</accession>
<proteinExistence type="predicted"/>
<name>A0A8J2HF92_COTCN</name>